<dbReference type="InterPro" id="IPR003675">
    <property type="entry name" value="Rce1/LyrA-like_dom"/>
</dbReference>
<feature type="transmembrane region" description="Helical" evidence="1">
    <location>
        <begin position="266"/>
        <end position="287"/>
    </location>
</feature>
<keyword evidence="1" id="KW-1133">Transmembrane helix</keyword>
<feature type="transmembrane region" description="Helical" evidence="1">
    <location>
        <begin position="191"/>
        <end position="209"/>
    </location>
</feature>
<feature type="transmembrane region" description="Helical" evidence="1">
    <location>
        <begin position="93"/>
        <end position="113"/>
    </location>
</feature>
<feature type="domain" description="CAAX prenyl protease 2/Lysostaphin resistance protein A-like" evidence="2">
    <location>
        <begin position="152"/>
        <end position="240"/>
    </location>
</feature>
<gene>
    <name evidence="3" type="ORF">H9977_06705</name>
</gene>
<sequence>MITKGFFQQYSAGTQALLLIFLFCGGAVIATLITMLISLFTGTSGMDISMTRVVQTISSLGLFLLPAIGMALFCDASPRHYLSLHRVNDERVWLLVLASMFLIAAPINFIAMLNQQMELPTFMAPVEQWMRSQEDLAQQLTQNMIGDGTPQLLAINLIVMALCPAITEEFFFRGALQRLIGKWNPNPHFVIWNAAILFSAFHLQFYGFIPRMLLGAYLGYLLLWTRSIWIPVFAHFINNATAVIGMSDKNLRESALVTGEIPTDQIFQYGIAAAISLILFIFLNQYLKKILKGQSDKS</sequence>
<proteinExistence type="predicted"/>
<protein>
    <submittedName>
        <fullName evidence="3">CPBP family intramembrane metalloprotease</fullName>
    </submittedName>
</protein>
<reference evidence="3" key="2">
    <citation type="submission" date="2021-04" db="EMBL/GenBank/DDBJ databases">
        <authorList>
            <person name="Gilroy R."/>
        </authorList>
    </citation>
    <scope>NUCLEOTIDE SEQUENCE</scope>
    <source>
        <strain evidence="3">ChiGjej6B6-14162</strain>
    </source>
</reference>
<dbReference type="GO" id="GO:0080120">
    <property type="term" value="P:CAAX-box protein maturation"/>
    <property type="evidence" value="ECO:0007669"/>
    <property type="project" value="UniProtKB-ARBA"/>
</dbReference>
<dbReference type="Pfam" id="PF02517">
    <property type="entry name" value="Rce1-like"/>
    <property type="match status" value="1"/>
</dbReference>
<dbReference type="GO" id="GO:0008237">
    <property type="term" value="F:metallopeptidase activity"/>
    <property type="evidence" value="ECO:0007669"/>
    <property type="project" value="UniProtKB-KW"/>
</dbReference>
<dbReference type="PANTHER" id="PTHR43592">
    <property type="entry name" value="CAAX AMINO TERMINAL PROTEASE"/>
    <property type="match status" value="1"/>
</dbReference>
<dbReference type="Proteomes" id="UP000886740">
    <property type="component" value="Unassembled WGS sequence"/>
</dbReference>
<evidence type="ECO:0000256" key="1">
    <source>
        <dbReference type="SAM" id="Phobius"/>
    </source>
</evidence>
<evidence type="ECO:0000259" key="2">
    <source>
        <dbReference type="Pfam" id="PF02517"/>
    </source>
</evidence>
<evidence type="ECO:0000313" key="4">
    <source>
        <dbReference type="Proteomes" id="UP000886740"/>
    </source>
</evidence>
<keyword evidence="3" id="KW-0645">Protease</keyword>
<feature type="transmembrane region" description="Helical" evidence="1">
    <location>
        <begin position="53"/>
        <end position="73"/>
    </location>
</feature>
<comment type="caution">
    <text evidence="3">The sequence shown here is derived from an EMBL/GenBank/DDBJ whole genome shotgun (WGS) entry which is preliminary data.</text>
</comment>
<accession>A0A9D1X8B3</accession>
<keyword evidence="3" id="KW-0378">Hydrolase</keyword>
<dbReference type="GO" id="GO:0004175">
    <property type="term" value="F:endopeptidase activity"/>
    <property type="evidence" value="ECO:0007669"/>
    <property type="project" value="UniProtKB-ARBA"/>
</dbReference>
<keyword evidence="1" id="KW-0472">Membrane</keyword>
<dbReference type="AlphaFoldDB" id="A0A9D1X8B3"/>
<organism evidence="3 4">
    <name type="scientific">Candidatus Parabacteroides intestinipullorum</name>
    <dbReference type="NCBI Taxonomy" id="2838723"/>
    <lineage>
        <taxon>Bacteria</taxon>
        <taxon>Pseudomonadati</taxon>
        <taxon>Bacteroidota</taxon>
        <taxon>Bacteroidia</taxon>
        <taxon>Bacteroidales</taxon>
        <taxon>Tannerellaceae</taxon>
        <taxon>Parabacteroides</taxon>
    </lineage>
</organism>
<reference evidence="3" key="1">
    <citation type="journal article" date="2021" name="PeerJ">
        <title>Extensive microbial diversity within the chicken gut microbiome revealed by metagenomics and culture.</title>
        <authorList>
            <person name="Gilroy R."/>
            <person name="Ravi A."/>
            <person name="Getino M."/>
            <person name="Pursley I."/>
            <person name="Horton D.L."/>
            <person name="Alikhan N.F."/>
            <person name="Baker D."/>
            <person name="Gharbi K."/>
            <person name="Hall N."/>
            <person name="Watson M."/>
            <person name="Adriaenssens E.M."/>
            <person name="Foster-Nyarko E."/>
            <person name="Jarju S."/>
            <person name="Secka A."/>
            <person name="Antonio M."/>
            <person name="Oren A."/>
            <person name="Chaudhuri R.R."/>
            <person name="La Ragione R."/>
            <person name="Hildebrand F."/>
            <person name="Pallen M.J."/>
        </authorList>
    </citation>
    <scope>NUCLEOTIDE SEQUENCE</scope>
    <source>
        <strain evidence="3">ChiGjej6B6-14162</strain>
    </source>
</reference>
<feature type="transmembrane region" description="Helical" evidence="1">
    <location>
        <begin position="16"/>
        <end position="41"/>
    </location>
</feature>
<keyword evidence="3" id="KW-0482">Metalloprotease</keyword>
<keyword evidence="1" id="KW-0812">Transmembrane</keyword>
<feature type="transmembrane region" description="Helical" evidence="1">
    <location>
        <begin position="221"/>
        <end position="246"/>
    </location>
</feature>
<dbReference type="PANTHER" id="PTHR43592:SF15">
    <property type="entry name" value="CAAX AMINO TERMINAL PROTEASE FAMILY PROTEIN"/>
    <property type="match status" value="1"/>
</dbReference>
<name>A0A9D1X8B3_9BACT</name>
<feature type="transmembrane region" description="Helical" evidence="1">
    <location>
        <begin position="152"/>
        <end position="171"/>
    </location>
</feature>
<dbReference type="EMBL" id="DXEL01000047">
    <property type="protein sequence ID" value="HIX74703.1"/>
    <property type="molecule type" value="Genomic_DNA"/>
</dbReference>
<evidence type="ECO:0000313" key="3">
    <source>
        <dbReference type="EMBL" id="HIX74703.1"/>
    </source>
</evidence>